<evidence type="ECO:0000313" key="2">
    <source>
        <dbReference type="EMBL" id="KAK6789592.1"/>
    </source>
</evidence>
<dbReference type="InterPro" id="IPR002156">
    <property type="entry name" value="RNaseH_domain"/>
</dbReference>
<dbReference type="AlphaFoldDB" id="A0AAN8TQT1"/>
<protein>
    <recommendedName>
        <fullName evidence="1">RNase H type-1 domain-containing protein</fullName>
    </recommendedName>
</protein>
<reference evidence="2 3" key="1">
    <citation type="submission" date="2024-02" db="EMBL/GenBank/DDBJ databases">
        <title>de novo genome assembly of Solanum bulbocastanum strain 11H21.</title>
        <authorList>
            <person name="Hosaka A.J."/>
        </authorList>
    </citation>
    <scope>NUCLEOTIDE SEQUENCE [LARGE SCALE GENOMIC DNA]</scope>
    <source>
        <tissue evidence="2">Young leaves</tissue>
    </source>
</reference>
<comment type="caution">
    <text evidence="2">The sequence shown here is derived from an EMBL/GenBank/DDBJ whole genome shotgun (WGS) entry which is preliminary data.</text>
</comment>
<proteinExistence type="predicted"/>
<dbReference type="Pfam" id="PF13456">
    <property type="entry name" value="RVT_3"/>
    <property type="match status" value="1"/>
</dbReference>
<dbReference type="EMBL" id="JBANQN010000005">
    <property type="protein sequence ID" value="KAK6789592.1"/>
    <property type="molecule type" value="Genomic_DNA"/>
</dbReference>
<dbReference type="Proteomes" id="UP001371456">
    <property type="component" value="Unassembled WGS sequence"/>
</dbReference>
<dbReference type="GO" id="GO:0004523">
    <property type="term" value="F:RNA-DNA hybrid ribonuclease activity"/>
    <property type="evidence" value="ECO:0007669"/>
    <property type="project" value="InterPro"/>
</dbReference>
<evidence type="ECO:0000313" key="3">
    <source>
        <dbReference type="Proteomes" id="UP001371456"/>
    </source>
</evidence>
<gene>
    <name evidence="2" type="ORF">RDI58_013392</name>
</gene>
<dbReference type="Gene3D" id="3.30.420.10">
    <property type="entry name" value="Ribonuclease H-like superfamily/Ribonuclease H"/>
    <property type="match status" value="1"/>
</dbReference>
<accession>A0AAN8TQT1</accession>
<dbReference type="GO" id="GO:0003676">
    <property type="term" value="F:nucleic acid binding"/>
    <property type="evidence" value="ECO:0007669"/>
    <property type="project" value="InterPro"/>
</dbReference>
<organism evidence="2 3">
    <name type="scientific">Solanum bulbocastanum</name>
    <name type="common">Wild potato</name>
    <dbReference type="NCBI Taxonomy" id="147425"/>
    <lineage>
        <taxon>Eukaryota</taxon>
        <taxon>Viridiplantae</taxon>
        <taxon>Streptophyta</taxon>
        <taxon>Embryophyta</taxon>
        <taxon>Tracheophyta</taxon>
        <taxon>Spermatophyta</taxon>
        <taxon>Magnoliopsida</taxon>
        <taxon>eudicotyledons</taxon>
        <taxon>Gunneridae</taxon>
        <taxon>Pentapetalae</taxon>
        <taxon>asterids</taxon>
        <taxon>lamiids</taxon>
        <taxon>Solanales</taxon>
        <taxon>Solanaceae</taxon>
        <taxon>Solanoideae</taxon>
        <taxon>Solaneae</taxon>
        <taxon>Solanum</taxon>
    </lineage>
</organism>
<keyword evidence="3" id="KW-1185">Reference proteome</keyword>
<feature type="domain" description="RNase H type-1" evidence="1">
    <location>
        <begin position="4"/>
        <end position="63"/>
    </location>
</feature>
<sequence>MTWLLQIGYRNVNLEVDSQLLVDWIRHKAKPPWNTDTQVQQLKEFIRQTGTFKCKHTYRNTSQNIYSNNQQLLKEARGYYQLDILEMEVSGGGKSRGSKSHHE</sequence>
<evidence type="ECO:0000259" key="1">
    <source>
        <dbReference type="Pfam" id="PF13456"/>
    </source>
</evidence>
<dbReference type="InterPro" id="IPR036397">
    <property type="entry name" value="RNaseH_sf"/>
</dbReference>
<name>A0AAN8TQT1_SOLBU</name>